<dbReference type="SUPFAM" id="SSF50960">
    <property type="entry name" value="TolB, C-terminal domain"/>
    <property type="match status" value="1"/>
</dbReference>
<protein>
    <submittedName>
        <fullName evidence="1">WD-40 repeat family protein</fullName>
    </submittedName>
</protein>
<name>A0A5A7QNP1_STRAF</name>
<evidence type="ECO:0000313" key="1">
    <source>
        <dbReference type="EMBL" id="GER45511.1"/>
    </source>
</evidence>
<organism evidence="1 2">
    <name type="scientific">Striga asiatica</name>
    <name type="common">Asiatic witchweed</name>
    <name type="synonym">Buchnera asiatica</name>
    <dbReference type="NCBI Taxonomy" id="4170"/>
    <lineage>
        <taxon>Eukaryota</taxon>
        <taxon>Viridiplantae</taxon>
        <taxon>Streptophyta</taxon>
        <taxon>Embryophyta</taxon>
        <taxon>Tracheophyta</taxon>
        <taxon>Spermatophyta</taxon>
        <taxon>Magnoliopsida</taxon>
        <taxon>eudicotyledons</taxon>
        <taxon>Gunneridae</taxon>
        <taxon>Pentapetalae</taxon>
        <taxon>asterids</taxon>
        <taxon>lamiids</taxon>
        <taxon>Lamiales</taxon>
        <taxon>Orobanchaceae</taxon>
        <taxon>Buchnereae</taxon>
        <taxon>Striga</taxon>
    </lineage>
</organism>
<dbReference type="Proteomes" id="UP000325081">
    <property type="component" value="Unassembled WGS sequence"/>
</dbReference>
<proteinExistence type="predicted"/>
<dbReference type="EMBL" id="BKCP01007182">
    <property type="protein sequence ID" value="GER45511.1"/>
    <property type="molecule type" value="Genomic_DNA"/>
</dbReference>
<feature type="non-terminal residue" evidence="1">
    <location>
        <position position="182"/>
    </location>
</feature>
<gene>
    <name evidence="1" type="ORF">STAS_22463</name>
</gene>
<reference evidence="2" key="1">
    <citation type="journal article" date="2019" name="Curr. Biol.">
        <title>Genome Sequence of Striga asiatica Provides Insight into the Evolution of Plant Parasitism.</title>
        <authorList>
            <person name="Yoshida S."/>
            <person name="Kim S."/>
            <person name="Wafula E.K."/>
            <person name="Tanskanen J."/>
            <person name="Kim Y.M."/>
            <person name="Honaas L."/>
            <person name="Yang Z."/>
            <person name="Spallek T."/>
            <person name="Conn C.E."/>
            <person name="Ichihashi Y."/>
            <person name="Cheong K."/>
            <person name="Cui S."/>
            <person name="Der J.P."/>
            <person name="Gundlach H."/>
            <person name="Jiao Y."/>
            <person name="Hori C."/>
            <person name="Ishida J.K."/>
            <person name="Kasahara H."/>
            <person name="Kiba T."/>
            <person name="Kim M.S."/>
            <person name="Koo N."/>
            <person name="Laohavisit A."/>
            <person name="Lee Y.H."/>
            <person name="Lumba S."/>
            <person name="McCourt P."/>
            <person name="Mortimer J.C."/>
            <person name="Mutuku J.M."/>
            <person name="Nomura T."/>
            <person name="Sasaki-Sekimoto Y."/>
            <person name="Seto Y."/>
            <person name="Wang Y."/>
            <person name="Wakatake T."/>
            <person name="Sakakibara H."/>
            <person name="Demura T."/>
            <person name="Yamaguchi S."/>
            <person name="Yoneyama K."/>
            <person name="Manabe R.I."/>
            <person name="Nelson D.C."/>
            <person name="Schulman A.H."/>
            <person name="Timko M.P."/>
            <person name="dePamphilis C.W."/>
            <person name="Choi D."/>
            <person name="Shirasu K."/>
        </authorList>
    </citation>
    <scope>NUCLEOTIDE SEQUENCE [LARGE SCALE GENOMIC DNA]</scope>
    <source>
        <strain evidence="2">cv. UVA1</strain>
    </source>
</reference>
<dbReference type="OrthoDB" id="1692469at2759"/>
<dbReference type="PANTHER" id="PTHR44083:SF2">
    <property type="entry name" value="TOPLESS-RELATED PROTEIN 3"/>
    <property type="match status" value="1"/>
</dbReference>
<dbReference type="AlphaFoldDB" id="A0A5A7QNP1"/>
<keyword evidence="2" id="KW-1185">Reference proteome</keyword>
<dbReference type="PANTHER" id="PTHR44083">
    <property type="entry name" value="TOPLESS-RELATED PROTEIN 1-RELATED"/>
    <property type="match status" value="1"/>
</dbReference>
<accession>A0A5A7QNP1</accession>
<dbReference type="GO" id="GO:0006355">
    <property type="term" value="P:regulation of DNA-templated transcription"/>
    <property type="evidence" value="ECO:0007669"/>
    <property type="project" value="InterPro"/>
</dbReference>
<evidence type="ECO:0000313" key="2">
    <source>
        <dbReference type="Proteomes" id="UP000325081"/>
    </source>
</evidence>
<dbReference type="InterPro" id="IPR027728">
    <property type="entry name" value="Topless_fam"/>
</dbReference>
<comment type="caution">
    <text evidence="1">The sequence shown here is derived from an EMBL/GenBank/DDBJ whole genome shotgun (WGS) entry which is preliminary data.</text>
</comment>
<sequence length="182" mass="21011">MGRRRIDKIMLNERPCGIRLTRLESPKGRCQGIIDAHAGGVNAIGFAHPNKQLCVVTCGDELIKVYASEQMNERERDLLQVWDLAGKKLFNFESHDATCLFYVLTRKRIFSYGLPVSDNKKWHVRLTIISPFVDYFPAGQEKTGIHFWLNRMISEGAIKRKYIRFRKKSAGVVQYDHRDGLL</sequence>